<evidence type="ECO:0000256" key="1">
    <source>
        <dbReference type="SAM" id="Phobius"/>
    </source>
</evidence>
<comment type="caution">
    <text evidence="2">The sequence shown here is derived from an EMBL/GenBank/DDBJ whole genome shotgun (WGS) entry which is preliminary data.</text>
</comment>
<dbReference type="EMBL" id="BQKI01000004">
    <property type="protein sequence ID" value="GJM93361.1"/>
    <property type="molecule type" value="Genomic_DNA"/>
</dbReference>
<dbReference type="AlphaFoldDB" id="A0AAV5C3Y9"/>
<name>A0AAV5C3Y9_ELECO</name>
<evidence type="ECO:0000313" key="2">
    <source>
        <dbReference type="EMBL" id="GJM93361.1"/>
    </source>
</evidence>
<gene>
    <name evidence="2" type="primary">ga09909</name>
    <name evidence="2" type="ORF">PR202_ga09909</name>
</gene>
<evidence type="ECO:0000313" key="3">
    <source>
        <dbReference type="Proteomes" id="UP001054889"/>
    </source>
</evidence>
<dbReference type="PANTHER" id="PTHR33994:SF36">
    <property type="entry name" value="LATE EMBRYOGENESIS ABUNDANT PROTEIN LEA-2 SUBGROUP DOMAIN-CONTAINING PROTEIN"/>
    <property type="match status" value="1"/>
</dbReference>
<dbReference type="PANTHER" id="PTHR33994">
    <property type="entry name" value="OS04G0515000 PROTEIN"/>
    <property type="match status" value="1"/>
</dbReference>
<sequence>MSHQSRNADVGDAAGSRLFISHICCFAFLLWLMLTPWYYLFYDLPPQFSVQLSPVAVGRVLDMSSAAAPIASAFHVALHVNNERATERCYRNGEVAVMYAGFAIASGRVLGFCVPGKGQREVPFLAREDGVGLPEHHRDRMAAEHKIGVLELEVQVRLLRAGSPIRMSCNARMMSGAQPPDETMCTVFALQNWFDNNG</sequence>
<reference evidence="2" key="2">
    <citation type="submission" date="2021-12" db="EMBL/GenBank/DDBJ databases">
        <title>Resequencing data analysis of finger millet.</title>
        <authorList>
            <person name="Hatakeyama M."/>
            <person name="Aluri S."/>
            <person name="Balachadran M.T."/>
            <person name="Sivarajan S.R."/>
            <person name="Poveda L."/>
            <person name="Shimizu-Inatsugi R."/>
            <person name="Schlapbach R."/>
            <person name="Sreeman S.M."/>
            <person name="Shimizu K.K."/>
        </authorList>
    </citation>
    <scope>NUCLEOTIDE SEQUENCE</scope>
</reference>
<dbReference type="Proteomes" id="UP001054889">
    <property type="component" value="Unassembled WGS sequence"/>
</dbReference>
<keyword evidence="1" id="KW-0472">Membrane</keyword>
<organism evidence="2 3">
    <name type="scientific">Eleusine coracana subsp. coracana</name>
    <dbReference type="NCBI Taxonomy" id="191504"/>
    <lineage>
        <taxon>Eukaryota</taxon>
        <taxon>Viridiplantae</taxon>
        <taxon>Streptophyta</taxon>
        <taxon>Embryophyta</taxon>
        <taxon>Tracheophyta</taxon>
        <taxon>Spermatophyta</taxon>
        <taxon>Magnoliopsida</taxon>
        <taxon>Liliopsida</taxon>
        <taxon>Poales</taxon>
        <taxon>Poaceae</taxon>
        <taxon>PACMAD clade</taxon>
        <taxon>Chloridoideae</taxon>
        <taxon>Cynodonteae</taxon>
        <taxon>Eleusininae</taxon>
        <taxon>Eleusine</taxon>
    </lineage>
</organism>
<reference evidence="2" key="1">
    <citation type="journal article" date="2018" name="DNA Res.">
        <title>Multiple hybrid de novo genome assembly of finger millet, an orphan allotetraploid crop.</title>
        <authorList>
            <person name="Hatakeyama M."/>
            <person name="Aluri S."/>
            <person name="Balachadran M.T."/>
            <person name="Sivarajan S.R."/>
            <person name="Patrignani A."/>
            <person name="Gruter S."/>
            <person name="Poveda L."/>
            <person name="Shimizu-Inatsugi R."/>
            <person name="Baeten J."/>
            <person name="Francoijs K.J."/>
            <person name="Nataraja K.N."/>
            <person name="Reddy Y.A.N."/>
            <person name="Phadnis S."/>
            <person name="Ravikumar R.L."/>
            <person name="Schlapbach R."/>
            <person name="Sreeman S.M."/>
            <person name="Shimizu K.K."/>
        </authorList>
    </citation>
    <scope>NUCLEOTIDE SEQUENCE</scope>
</reference>
<keyword evidence="1" id="KW-1133">Transmembrane helix</keyword>
<feature type="transmembrane region" description="Helical" evidence="1">
    <location>
        <begin position="20"/>
        <end position="41"/>
    </location>
</feature>
<protein>
    <submittedName>
        <fullName evidence="2">Uncharacterized protein</fullName>
    </submittedName>
</protein>
<proteinExistence type="predicted"/>
<keyword evidence="1" id="KW-0812">Transmembrane</keyword>
<accession>A0AAV5C3Y9</accession>
<keyword evidence="3" id="KW-1185">Reference proteome</keyword>